<dbReference type="PATRIC" id="fig|56110.3.peg.5390"/>
<evidence type="ECO:0000256" key="9">
    <source>
        <dbReference type="SAM" id="Phobius"/>
    </source>
</evidence>
<name>K9TPK7_9CYAN</name>
<gene>
    <name evidence="11" type="ORF">Oscil6304_4430</name>
</gene>
<feature type="transmembrane region" description="Helical" evidence="9">
    <location>
        <begin position="12"/>
        <end position="38"/>
    </location>
</feature>
<evidence type="ECO:0000256" key="4">
    <source>
        <dbReference type="ARBA" id="ARBA00022801"/>
    </source>
</evidence>
<dbReference type="InterPro" id="IPR004634">
    <property type="entry name" value="Pept_S49_pIV"/>
</dbReference>
<comment type="similarity">
    <text evidence="2 7">Belongs to the peptidase S49 family.</text>
</comment>
<feature type="domain" description="Peptidase S49" evidence="10">
    <location>
        <begin position="135"/>
        <end position="286"/>
    </location>
</feature>
<evidence type="ECO:0000256" key="6">
    <source>
        <dbReference type="ARBA" id="ARBA00023136"/>
    </source>
</evidence>
<dbReference type="Gene3D" id="3.90.226.10">
    <property type="entry name" value="2-enoyl-CoA Hydratase, Chain A, domain 1"/>
    <property type="match status" value="3"/>
</dbReference>
<keyword evidence="3 7" id="KW-0645">Protease</keyword>
<proteinExistence type="inferred from homology"/>
<dbReference type="InParanoid" id="K9TPK7"/>
<evidence type="ECO:0000256" key="7">
    <source>
        <dbReference type="PIRNR" id="PIRNR001217"/>
    </source>
</evidence>
<dbReference type="PANTHER" id="PTHR33209:SF1">
    <property type="entry name" value="PEPTIDASE S49 DOMAIN-CONTAINING PROTEIN"/>
    <property type="match status" value="1"/>
</dbReference>
<dbReference type="NCBIfam" id="TIGR00706">
    <property type="entry name" value="SppA_dom"/>
    <property type="match status" value="1"/>
</dbReference>
<dbReference type="OrthoDB" id="9764363at2"/>
<evidence type="ECO:0000256" key="5">
    <source>
        <dbReference type="ARBA" id="ARBA00022825"/>
    </source>
</evidence>
<dbReference type="GO" id="GO:0006465">
    <property type="term" value="P:signal peptide processing"/>
    <property type="evidence" value="ECO:0007669"/>
    <property type="project" value="InterPro"/>
</dbReference>
<dbReference type="RefSeq" id="WP_015150571.1">
    <property type="nucleotide sequence ID" value="NC_019693.1"/>
</dbReference>
<keyword evidence="4 7" id="KW-0378">Hydrolase</keyword>
<keyword evidence="7" id="KW-1003">Cell membrane</keyword>
<evidence type="ECO:0000259" key="10">
    <source>
        <dbReference type="Pfam" id="PF01343"/>
    </source>
</evidence>
<dbReference type="EC" id="3.4.21.-" evidence="7"/>
<dbReference type="HOGENOM" id="CLU_008856_1_1_3"/>
<keyword evidence="6 7" id="KW-0472">Membrane</keyword>
<keyword evidence="7" id="KW-0997">Cell inner membrane</keyword>
<protein>
    <recommendedName>
        <fullName evidence="7">Protease 4</fullName>
        <ecNumber evidence="7">3.4.21.-</ecNumber>
    </recommendedName>
    <alternativeName>
        <fullName evidence="7">Endopeptidase IV</fullName>
    </alternativeName>
    <alternativeName>
        <fullName evidence="7">Protease IV</fullName>
    </alternativeName>
    <alternativeName>
        <fullName evidence="7">Signal peptide peptidase</fullName>
    </alternativeName>
</protein>
<organism evidence="11 12">
    <name type="scientific">Oscillatoria acuminata PCC 6304</name>
    <dbReference type="NCBI Taxonomy" id="56110"/>
    <lineage>
        <taxon>Bacteria</taxon>
        <taxon>Bacillati</taxon>
        <taxon>Cyanobacteriota</taxon>
        <taxon>Cyanophyceae</taxon>
        <taxon>Oscillatoriophycideae</taxon>
        <taxon>Oscillatoriales</taxon>
        <taxon>Oscillatoriaceae</taxon>
        <taxon>Oscillatoria</taxon>
    </lineage>
</organism>
<evidence type="ECO:0000256" key="2">
    <source>
        <dbReference type="ARBA" id="ARBA00008683"/>
    </source>
</evidence>
<dbReference type="PIRSF" id="PIRSF001217">
    <property type="entry name" value="Protease_4_SppA"/>
    <property type="match status" value="1"/>
</dbReference>
<keyword evidence="12" id="KW-1185">Reference proteome</keyword>
<dbReference type="InterPro" id="IPR004635">
    <property type="entry name" value="Pept_S49_SppA"/>
</dbReference>
<dbReference type="EMBL" id="CP003607">
    <property type="protein sequence ID" value="AFY83949.1"/>
    <property type="molecule type" value="Genomic_DNA"/>
</dbReference>
<dbReference type="CDD" id="cd07018">
    <property type="entry name" value="S49_SppA_67K_type"/>
    <property type="match status" value="1"/>
</dbReference>
<dbReference type="CDD" id="cd07023">
    <property type="entry name" value="S49_Sppa_N_C"/>
    <property type="match status" value="1"/>
</dbReference>
<accession>K9TPK7</accession>
<dbReference type="Gene3D" id="6.20.330.10">
    <property type="match status" value="1"/>
</dbReference>
<reference evidence="11 12" key="1">
    <citation type="submission" date="2012-06" db="EMBL/GenBank/DDBJ databases">
        <title>Finished chromosome of genome of Oscillatoria acuminata PCC 6304.</title>
        <authorList>
            <consortium name="US DOE Joint Genome Institute"/>
            <person name="Gugger M."/>
            <person name="Coursin T."/>
            <person name="Rippka R."/>
            <person name="Tandeau De Marsac N."/>
            <person name="Huntemann M."/>
            <person name="Wei C.-L."/>
            <person name="Han J."/>
            <person name="Detter J.C."/>
            <person name="Han C."/>
            <person name="Tapia R."/>
            <person name="Davenport K."/>
            <person name="Daligault H."/>
            <person name="Erkkila T."/>
            <person name="Gu W."/>
            <person name="Munk A.C.C."/>
            <person name="Teshima H."/>
            <person name="Xu Y."/>
            <person name="Chain P."/>
            <person name="Chen A."/>
            <person name="Krypides N."/>
            <person name="Mavromatis K."/>
            <person name="Markowitz V."/>
            <person name="Szeto E."/>
            <person name="Ivanova N."/>
            <person name="Mikhailova N."/>
            <person name="Ovchinnikova G."/>
            <person name="Pagani I."/>
            <person name="Pati A."/>
            <person name="Goodwin L."/>
            <person name="Peters L."/>
            <person name="Pitluck S."/>
            <person name="Woyke T."/>
            <person name="Kerfeld C."/>
        </authorList>
    </citation>
    <scope>NUCLEOTIDE SEQUENCE [LARGE SCALE GENOMIC DNA]</scope>
    <source>
        <strain evidence="11 12">PCC 6304</strain>
    </source>
</reference>
<keyword evidence="9" id="KW-0812">Transmembrane</keyword>
<dbReference type="AlphaFoldDB" id="K9TPK7"/>
<dbReference type="InterPro" id="IPR047217">
    <property type="entry name" value="S49_SppA_67K_type_N"/>
</dbReference>
<dbReference type="KEGG" id="oac:Oscil6304_4430"/>
<dbReference type="SUPFAM" id="SSF52096">
    <property type="entry name" value="ClpP/crotonase"/>
    <property type="match status" value="2"/>
</dbReference>
<dbReference type="GO" id="GO:0008236">
    <property type="term" value="F:serine-type peptidase activity"/>
    <property type="evidence" value="ECO:0007669"/>
    <property type="project" value="UniProtKB-KW"/>
</dbReference>
<evidence type="ECO:0000256" key="1">
    <source>
        <dbReference type="ARBA" id="ARBA00004370"/>
    </source>
</evidence>
<keyword evidence="9" id="KW-1133">Transmembrane helix</keyword>
<evidence type="ECO:0000256" key="3">
    <source>
        <dbReference type="ARBA" id="ARBA00022670"/>
    </source>
</evidence>
<sequence>MRDFFKYTFASILGTIVGLGVLGVLSLGGLLIVIGTIATSSKDAGPKVENNSMLVFDLSMNITDSQPTSTTAEALSRTLSDESDPSSMTLRRVVETINAATEDSRILGIYLHSSSSSSSNGYATLREVREALERFRDAGKTIIAYDQDWSEREYYLASVAEEILLHPLGIMEMNGLSSETTFLAGGLEKYGVGVQVTRVGKYKSAVEPFVLTESSPESRQQTEKLLSDIWSDFLTTVDRREKISAQQVQQVVNNRGMLMAPEAEQQGFVDRLAYFDEVVAQLKELTGKKEDDQTFRQVSLSGYATVSDDQRETRMRSAPQIALVYADGEIVSGEGGSTQVGGDRLAKQLRDLRRDEDVKAVVLRVNSPGGSATASEVIQREVQLMAESKPIVVSMGNVAASGGYWISSYGSKIFAQPNTVTGSIGVFGMLLNVQSLGNNQGITWDVVKTGPYADIETITRPKTAQEMALIQQMVDRIYERFLNLIVQSRNLPAQQVSEIAQGRVWSGQEAQQLGLVDEIGGLNDAILAAAELAELGDNWKVEDYPETRSFEQILIERLLGSRLKALVPTPEPDPLTAQLQQLYEEVSIVKNLNDPFHTYTRLPFTFEIR</sequence>
<keyword evidence="5" id="KW-0720">Serine protease</keyword>
<evidence type="ECO:0000313" key="11">
    <source>
        <dbReference type="EMBL" id="AFY83949.1"/>
    </source>
</evidence>
<dbReference type="PANTHER" id="PTHR33209">
    <property type="entry name" value="PROTEASE 4"/>
    <property type="match status" value="1"/>
</dbReference>
<dbReference type="eggNOG" id="COG0616">
    <property type="taxonomic scope" value="Bacteria"/>
</dbReference>
<dbReference type="InterPro" id="IPR002142">
    <property type="entry name" value="Peptidase_S49"/>
</dbReference>
<comment type="subcellular location">
    <subcellularLocation>
        <location evidence="7">Cell inner membrane</location>
    </subcellularLocation>
    <subcellularLocation>
        <location evidence="1">Membrane</location>
    </subcellularLocation>
</comment>
<dbReference type="GO" id="GO:0005886">
    <property type="term" value="C:plasma membrane"/>
    <property type="evidence" value="ECO:0007669"/>
    <property type="project" value="UniProtKB-SubCell"/>
</dbReference>
<feature type="active site" description="Nucleophile" evidence="8">
    <location>
        <position position="401"/>
    </location>
</feature>
<feature type="active site" description="Proton donor/acceptor" evidence="8">
    <location>
        <position position="203"/>
    </location>
</feature>
<dbReference type="NCBIfam" id="TIGR00705">
    <property type="entry name" value="SppA_67K"/>
    <property type="match status" value="1"/>
</dbReference>
<dbReference type="Proteomes" id="UP000010367">
    <property type="component" value="Chromosome"/>
</dbReference>
<dbReference type="InterPro" id="IPR047272">
    <property type="entry name" value="S49_SppA_C"/>
</dbReference>
<dbReference type="InterPro" id="IPR029045">
    <property type="entry name" value="ClpP/crotonase-like_dom_sf"/>
</dbReference>
<evidence type="ECO:0000256" key="8">
    <source>
        <dbReference type="PIRSR" id="PIRSR001217-1"/>
    </source>
</evidence>
<feature type="domain" description="Peptidase S49" evidence="10">
    <location>
        <begin position="386"/>
        <end position="535"/>
    </location>
</feature>
<dbReference type="Pfam" id="PF01343">
    <property type="entry name" value="Peptidase_S49"/>
    <property type="match status" value="2"/>
</dbReference>
<evidence type="ECO:0000313" key="12">
    <source>
        <dbReference type="Proteomes" id="UP000010367"/>
    </source>
</evidence>